<comment type="catalytic activity">
    <reaction evidence="25">
        <text>Mg(2+)(in) = Mg(2+)(out)</text>
        <dbReference type="Rhea" id="RHEA:29827"/>
        <dbReference type="ChEBI" id="CHEBI:18420"/>
    </reaction>
</comment>
<keyword evidence="13" id="KW-1000">Mitochondrion outer membrane</keyword>
<gene>
    <name evidence="38" type="ORF">P7K49_032055</name>
</gene>
<accession>A0ABQ9TX62</accession>
<evidence type="ECO:0000256" key="36">
    <source>
        <dbReference type="ARBA" id="ARBA00045025"/>
    </source>
</evidence>
<keyword evidence="14" id="KW-0067">ATP-binding</keyword>
<comment type="subcellular location">
    <subcellularLocation>
        <location evidence="3">Cell membrane</location>
        <topology evidence="3">Multi-pass membrane protein</topology>
    </subcellularLocation>
    <subcellularLocation>
        <location evidence="1">Membrane raft</location>
        <topology evidence="1">Multi-pass membrane protein</topology>
    </subcellularLocation>
    <subcellularLocation>
        <location evidence="2">Mitochondrion outer membrane</location>
        <topology evidence="2">Multi-pass membrane protein</topology>
    </subcellularLocation>
</comment>
<evidence type="ECO:0000256" key="2">
    <source>
        <dbReference type="ARBA" id="ARBA00004374"/>
    </source>
</evidence>
<evidence type="ECO:0000256" key="17">
    <source>
        <dbReference type="ARBA" id="ARBA00023027"/>
    </source>
</evidence>
<keyword evidence="11" id="KW-0053">Apoptosis</keyword>
<dbReference type="InterPro" id="IPR023614">
    <property type="entry name" value="Porin_dom_sf"/>
</dbReference>
<evidence type="ECO:0000256" key="33">
    <source>
        <dbReference type="ARBA" id="ARBA00044897"/>
    </source>
</evidence>
<proteinExistence type="inferred from homology"/>
<reference evidence="38 39" key="1">
    <citation type="submission" date="2023-05" db="EMBL/GenBank/DDBJ databases">
        <title>B98-5 Cell Line De Novo Hybrid Assembly: An Optical Mapping Approach.</title>
        <authorList>
            <person name="Kananen K."/>
            <person name="Auerbach J.A."/>
            <person name="Kautto E."/>
            <person name="Blachly J.S."/>
        </authorList>
    </citation>
    <scope>NUCLEOTIDE SEQUENCE [LARGE SCALE GENOMIC DNA]</scope>
    <source>
        <strain evidence="38">B95-8</strain>
        <tissue evidence="38">Cell line</tissue>
    </source>
</reference>
<evidence type="ECO:0000256" key="18">
    <source>
        <dbReference type="ARBA" id="ARBA00023065"/>
    </source>
</evidence>
<evidence type="ECO:0000256" key="7">
    <source>
        <dbReference type="ARBA" id="ARBA00022475"/>
    </source>
</evidence>
<evidence type="ECO:0000313" key="39">
    <source>
        <dbReference type="Proteomes" id="UP001266305"/>
    </source>
</evidence>
<comment type="catalytic activity">
    <reaction evidence="27">
        <text>Na(+)(in) = Na(+)(out)</text>
        <dbReference type="Rhea" id="RHEA:34963"/>
        <dbReference type="ChEBI" id="CHEBI:29101"/>
    </reaction>
</comment>
<evidence type="ECO:0000256" key="28">
    <source>
        <dbReference type="ARBA" id="ARBA00036483"/>
    </source>
</evidence>
<evidence type="ECO:0000256" key="24">
    <source>
        <dbReference type="ARBA" id="ARBA00024631"/>
    </source>
</evidence>
<keyword evidence="7" id="KW-1003">Cell membrane</keyword>
<evidence type="ECO:0000313" key="38">
    <source>
        <dbReference type="EMBL" id="KAK2089389.1"/>
    </source>
</evidence>
<evidence type="ECO:0000256" key="10">
    <source>
        <dbReference type="ARBA" id="ARBA00022692"/>
    </source>
</evidence>
<evidence type="ECO:0000256" key="9">
    <source>
        <dbReference type="ARBA" id="ARBA00022553"/>
    </source>
</evidence>
<evidence type="ECO:0000256" key="8">
    <source>
        <dbReference type="ARBA" id="ARBA00022499"/>
    </source>
</evidence>
<keyword evidence="9" id="KW-0597">Phosphoprotein</keyword>
<evidence type="ECO:0000256" key="30">
    <source>
        <dbReference type="ARBA" id="ARBA00036683"/>
    </source>
</evidence>
<organism evidence="38 39">
    <name type="scientific">Saguinus oedipus</name>
    <name type="common">Cotton-top tamarin</name>
    <name type="synonym">Oedipomidas oedipus</name>
    <dbReference type="NCBI Taxonomy" id="9490"/>
    <lineage>
        <taxon>Eukaryota</taxon>
        <taxon>Metazoa</taxon>
        <taxon>Chordata</taxon>
        <taxon>Craniata</taxon>
        <taxon>Vertebrata</taxon>
        <taxon>Euteleostomi</taxon>
        <taxon>Mammalia</taxon>
        <taxon>Eutheria</taxon>
        <taxon>Euarchontoglires</taxon>
        <taxon>Primates</taxon>
        <taxon>Haplorrhini</taxon>
        <taxon>Platyrrhini</taxon>
        <taxon>Cebidae</taxon>
        <taxon>Callitrichinae</taxon>
        <taxon>Saguinus</taxon>
    </lineage>
</organism>
<evidence type="ECO:0000256" key="27">
    <source>
        <dbReference type="ARBA" id="ARBA00036239"/>
    </source>
</evidence>
<dbReference type="PANTHER" id="PTHR11743:SF13">
    <property type="entry name" value="VOLTAGE-DEPENDENT ANION-SELECTIVE CHANNEL PROTEIN 1"/>
    <property type="match status" value="1"/>
</dbReference>
<evidence type="ECO:0000256" key="29">
    <source>
        <dbReference type="ARBA" id="ARBA00036634"/>
    </source>
</evidence>
<evidence type="ECO:0000256" key="19">
    <source>
        <dbReference type="ARBA" id="ARBA00023114"/>
    </source>
</evidence>
<evidence type="ECO:0000256" key="32">
    <source>
        <dbReference type="ARBA" id="ARBA00044892"/>
    </source>
</evidence>
<comment type="catalytic activity">
    <reaction evidence="32">
        <text>Fe(III)-[cytochrome c](out) = Fe(III)-[cytochrome c](in)</text>
        <dbReference type="Rhea" id="RHEA:79311"/>
        <dbReference type="Rhea" id="RHEA-COMP:14399"/>
        <dbReference type="ChEBI" id="CHEBI:29034"/>
    </reaction>
</comment>
<sequence length="142" mass="15442">MAVPATYADLGKSSRNVFTKGFIRIWLIKLDLKTKSENGLEFTSSGPVNTETTKAFHLGCSGTGLQGLAGQLQMNCETEKSQVTQSNFAVGYKTEEFHLHDNVNHKTEFGSSSYQKVNKKLEANANLVWTAGKSSTCFGIAA</sequence>
<keyword evidence="39" id="KW-1185">Reference proteome</keyword>
<dbReference type="PANTHER" id="PTHR11743">
    <property type="entry name" value="VOLTAGE-DEPENDENT ANION-SELECTIVE CHANNEL"/>
    <property type="match status" value="1"/>
</dbReference>
<comment type="catalytic activity">
    <reaction evidence="30">
        <text>L-glutamate(out) = L-glutamate(in)</text>
        <dbReference type="Rhea" id="RHEA:66336"/>
        <dbReference type="ChEBI" id="CHEBI:29985"/>
    </reaction>
</comment>
<evidence type="ECO:0000256" key="23">
    <source>
        <dbReference type="ARBA" id="ARBA00024479"/>
    </source>
</evidence>
<evidence type="ECO:0000256" key="22">
    <source>
        <dbReference type="ARBA" id="ARBA00024167"/>
    </source>
</evidence>
<comment type="similarity">
    <text evidence="4">Belongs to the eukaryotic mitochondrial porin family.</text>
</comment>
<evidence type="ECO:0000256" key="37">
    <source>
        <dbReference type="ARBA" id="ARBA00046417"/>
    </source>
</evidence>
<evidence type="ECO:0000256" key="11">
    <source>
        <dbReference type="ARBA" id="ARBA00022703"/>
    </source>
</evidence>
<comment type="catalytic activity">
    <reaction evidence="22">
        <text>chloride(in) = chloride(out)</text>
        <dbReference type="Rhea" id="RHEA:29823"/>
        <dbReference type="ChEBI" id="CHEBI:17996"/>
    </reaction>
</comment>
<dbReference type="InterPro" id="IPR027246">
    <property type="entry name" value="Porin_Euk/Tom40"/>
</dbReference>
<comment type="catalytic activity">
    <reaction evidence="24">
        <text>a 1,2-diacyl-sn-glycero-3-phosphocholine(in) = a 1,2-diacyl-sn-glycero-3-phosphocholine(out)</text>
        <dbReference type="Rhea" id="RHEA:38571"/>
        <dbReference type="ChEBI" id="CHEBI:57643"/>
    </reaction>
</comment>
<keyword evidence="10" id="KW-0812">Transmembrane</keyword>
<keyword evidence="5" id="KW-0813">Transport</keyword>
<keyword evidence="20" id="KW-0496">Mitochondrion</keyword>
<dbReference type="Proteomes" id="UP001266305">
    <property type="component" value="Unassembled WGS sequence"/>
</dbReference>
<keyword evidence="6" id="KW-1134">Transmembrane beta strand</keyword>
<keyword evidence="18" id="KW-0406">Ion transport</keyword>
<evidence type="ECO:0000256" key="13">
    <source>
        <dbReference type="ARBA" id="ARBA00022787"/>
    </source>
</evidence>
<comment type="catalytic activity">
    <reaction evidence="28">
        <text>dopamine(out) = dopamine(in)</text>
        <dbReference type="Rhea" id="RHEA:73863"/>
        <dbReference type="ChEBI" id="CHEBI:59905"/>
    </reaction>
</comment>
<keyword evidence="17" id="KW-0520">NAD</keyword>
<evidence type="ECO:0000256" key="35">
    <source>
        <dbReference type="ARBA" id="ARBA00044987"/>
    </source>
</evidence>
<comment type="subunit">
    <text evidence="37">Homodimer and homotrimer; in response to cyclic AMP or calcium; oligomerization is required for scramblase activity. Component of the mitochondrial permeability transition pore complex (mPTPC), at least composed of SPG7, VDAC1 and PPIF. Interacts with SPG7, NIPSNAP2 and SLC25A30. Interacts with hexokinases including HK1. The HK1-VDAC1 complex interacts with ATF2. Interacts with BCL2L1. Interacts with BAK1. Interacts with RTL10/BOP (via BH3 domain). Interacts with amyloid-beta and APP; induces VDAC1 dephosphorylation. Interacts with TMEM41B. Interacts with BCAP31. Interacts with HSPA9; this interaction couples ITPR1 to VDAC1.</text>
</comment>
<comment type="catalytic activity">
    <reaction evidence="31">
        <text>acetylcholine(in) = acetylcholine(out)</text>
        <dbReference type="Rhea" id="RHEA:74663"/>
        <dbReference type="ChEBI" id="CHEBI:15355"/>
    </reaction>
</comment>
<comment type="function">
    <text evidence="34">Catalyzes the scrambling of phospholipids across the outer mitochondrial membrane; the mechanism is unrelated to channel activity and is capable of translocating both anionic and zwitterionic phospholipids.</text>
</comment>
<keyword evidence="21" id="KW-0472">Membrane</keyword>
<evidence type="ECO:0000256" key="34">
    <source>
        <dbReference type="ARBA" id="ARBA00044941"/>
    </source>
</evidence>
<keyword evidence="15" id="KW-0832">Ubl conjugation</keyword>
<evidence type="ECO:0000256" key="20">
    <source>
        <dbReference type="ARBA" id="ARBA00023128"/>
    </source>
</evidence>
<evidence type="ECO:0000256" key="31">
    <source>
        <dbReference type="ARBA" id="ARBA00036778"/>
    </source>
</evidence>
<comment type="catalytic activity">
    <reaction evidence="26">
        <text>K(+)(in) = K(+)(out)</text>
        <dbReference type="Rhea" id="RHEA:29463"/>
        <dbReference type="ChEBI" id="CHEBI:29103"/>
    </reaction>
</comment>
<dbReference type="Gene3D" id="2.40.160.10">
    <property type="entry name" value="Porin"/>
    <property type="match status" value="2"/>
</dbReference>
<evidence type="ECO:0000256" key="21">
    <source>
        <dbReference type="ARBA" id="ARBA00023136"/>
    </source>
</evidence>
<evidence type="ECO:0000256" key="4">
    <source>
        <dbReference type="ARBA" id="ARBA00007780"/>
    </source>
</evidence>
<evidence type="ECO:0000256" key="6">
    <source>
        <dbReference type="ARBA" id="ARBA00022452"/>
    </source>
</evidence>
<evidence type="ECO:0000256" key="12">
    <source>
        <dbReference type="ARBA" id="ARBA00022741"/>
    </source>
</evidence>
<evidence type="ECO:0000256" key="14">
    <source>
        <dbReference type="ARBA" id="ARBA00022840"/>
    </source>
</evidence>
<comment type="catalytic activity">
    <reaction evidence="29">
        <text>Ca(2+)(in) = Ca(2+)(out)</text>
        <dbReference type="Rhea" id="RHEA:29671"/>
        <dbReference type="ChEBI" id="CHEBI:29108"/>
    </reaction>
</comment>
<keyword evidence="19" id="KW-0626">Porin</keyword>
<dbReference type="InterPro" id="IPR001925">
    <property type="entry name" value="Porin_Euk"/>
</dbReference>
<comment type="catalytic activity">
    <reaction evidence="23">
        <text>a 1,2-diacyl-sn-glycero-3-phospho-L-serine(in) = a 1,2-diacyl-sn-glycero-3-phospho-L-serine(out)</text>
        <dbReference type="Rhea" id="RHEA:38663"/>
        <dbReference type="ChEBI" id="CHEBI:57262"/>
    </reaction>
</comment>
<keyword evidence="8" id="KW-1017">Isopeptide bond</keyword>
<dbReference type="Pfam" id="PF01459">
    <property type="entry name" value="Porin_3"/>
    <property type="match status" value="2"/>
</dbReference>
<evidence type="ECO:0000256" key="3">
    <source>
        <dbReference type="ARBA" id="ARBA00004651"/>
    </source>
</evidence>
<protein>
    <recommendedName>
        <fullName evidence="35">Non-selective voltage-gated ion channel VDAC1</fullName>
    </recommendedName>
    <alternativeName>
        <fullName evidence="36">Voltage-dependent anion-selective channel protein 1</fullName>
    </alternativeName>
</protein>
<comment type="caution">
    <text evidence="38">The sequence shown here is derived from an EMBL/GenBank/DDBJ whole genome shotgun (WGS) entry which is preliminary data.</text>
</comment>
<evidence type="ECO:0000256" key="1">
    <source>
        <dbReference type="ARBA" id="ARBA00004314"/>
    </source>
</evidence>
<evidence type="ECO:0000256" key="16">
    <source>
        <dbReference type="ARBA" id="ARBA00022990"/>
    </source>
</evidence>
<evidence type="ECO:0000256" key="25">
    <source>
        <dbReference type="ARBA" id="ARBA00034269"/>
    </source>
</evidence>
<evidence type="ECO:0000256" key="15">
    <source>
        <dbReference type="ARBA" id="ARBA00022843"/>
    </source>
</evidence>
<evidence type="ECO:0000256" key="5">
    <source>
        <dbReference type="ARBA" id="ARBA00022448"/>
    </source>
</evidence>
<name>A0ABQ9TX62_SAGOE</name>
<dbReference type="EMBL" id="JASSZA010000018">
    <property type="protein sequence ID" value="KAK2089389.1"/>
    <property type="molecule type" value="Genomic_DNA"/>
</dbReference>
<keyword evidence="12" id="KW-0547">Nucleotide-binding</keyword>
<evidence type="ECO:0000256" key="26">
    <source>
        <dbReference type="ARBA" id="ARBA00034430"/>
    </source>
</evidence>
<keyword evidence="16" id="KW-0007">Acetylation</keyword>
<comment type="catalytic activity">
    <reaction evidence="33">
        <text>ATP(in) = ATP(out)</text>
        <dbReference type="Rhea" id="RHEA:75687"/>
        <dbReference type="ChEBI" id="CHEBI:30616"/>
    </reaction>
</comment>